<evidence type="ECO:0000313" key="1">
    <source>
        <dbReference type="EMBL" id="VAX01555.1"/>
    </source>
</evidence>
<evidence type="ECO:0008006" key="2">
    <source>
        <dbReference type="Google" id="ProtNLM"/>
    </source>
</evidence>
<dbReference type="Gene3D" id="3.30.1150.10">
    <property type="match status" value="1"/>
</dbReference>
<protein>
    <recommendedName>
        <fullName evidence="2">TonB C-terminal domain-containing protein</fullName>
    </recommendedName>
</protein>
<accession>A0A3B1B5K8</accession>
<gene>
    <name evidence="1" type="ORF">MNBD_GAMMA22-1997</name>
</gene>
<sequence>MQFLHHIYFIVCSRLILIGLSLTVSACTTADINELQENTETVKPLLSKKISSKTLATKNDHALHNIAHHKSSNILVTKLNTDDQYIGSNKISKIELKCSAQLQCIKLIQQKIINRWDYPKSYPKFKTILVLELNQEGYITTIRLRRSSGRRDFDDSVIKAVRQAAPFTEITYLSELALSEFSSLEMVFKR</sequence>
<dbReference type="Pfam" id="PF13103">
    <property type="entry name" value="TonB_2"/>
    <property type="match status" value="1"/>
</dbReference>
<dbReference type="EMBL" id="UOFS01000049">
    <property type="protein sequence ID" value="VAX01555.1"/>
    <property type="molecule type" value="Genomic_DNA"/>
</dbReference>
<reference evidence="1" key="1">
    <citation type="submission" date="2018-06" db="EMBL/GenBank/DDBJ databases">
        <authorList>
            <person name="Zhirakovskaya E."/>
        </authorList>
    </citation>
    <scope>NUCLEOTIDE SEQUENCE</scope>
</reference>
<proteinExistence type="predicted"/>
<organism evidence="1">
    <name type="scientific">hydrothermal vent metagenome</name>
    <dbReference type="NCBI Taxonomy" id="652676"/>
    <lineage>
        <taxon>unclassified sequences</taxon>
        <taxon>metagenomes</taxon>
        <taxon>ecological metagenomes</taxon>
    </lineage>
</organism>
<name>A0A3B1B5K8_9ZZZZ</name>
<dbReference type="AlphaFoldDB" id="A0A3B1B5K8"/>
<dbReference type="SUPFAM" id="SSF74653">
    <property type="entry name" value="TolA/TonB C-terminal domain"/>
    <property type="match status" value="1"/>
</dbReference>